<protein>
    <submittedName>
        <fullName evidence="1">Unannotated protein</fullName>
    </submittedName>
</protein>
<reference evidence="1" key="1">
    <citation type="submission" date="2020-05" db="EMBL/GenBank/DDBJ databases">
        <authorList>
            <person name="Chiriac C."/>
            <person name="Salcher M."/>
            <person name="Ghai R."/>
            <person name="Kavagutti S V."/>
        </authorList>
    </citation>
    <scope>NUCLEOTIDE SEQUENCE</scope>
</reference>
<sequence length="250" mass="28165">MSSHFAATVLAPIVERRNAGADEVQLHNELLRAVLPWVRVQVASNVRRIPSNADAATVSSLMHEAAYQAVTRLDWDKWQAWPMYLAALVRRAGQEAARRDDYLSRQHRVLRTRFNAACVELENRLGGPVDERRRRSVALEIAGGRPELAEVLLIGWHPKEMGQVPDDASSDSVVEEIVEREMVCRGVRVWLEQDVPDDVRAMVTVWLKSPRSQSLPARVERLLKPYVAKLLESIDDAAFDEFDDLAVLAG</sequence>
<proteinExistence type="predicted"/>
<dbReference type="EMBL" id="CAFBLP010000084">
    <property type="protein sequence ID" value="CAB4887761.1"/>
    <property type="molecule type" value="Genomic_DNA"/>
</dbReference>
<dbReference type="AlphaFoldDB" id="A0A6J7EZA7"/>
<gene>
    <name evidence="1" type="ORF">UFOPK3376_02525</name>
</gene>
<organism evidence="1">
    <name type="scientific">freshwater metagenome</name>
    <dbReference type="NCBI Taxonomy" id="449393"/>
    <lineage>
        <taxon>unclassified sequences</taxon>
        <taxon>metagenomes</taxon>
        <taxon>ecological metagenomes</taxon>
    </lineage>
</organism>
<evidence type="ECO:0000313" key="1">
    <source>
        <dbReference type="EMBL" id="CAB4887761.1"/>
    </source>
</evidence>
<name>A0A6J7EZA7_9ZZZZ</name>
<accession>A0A6J7EZA7</accession>